<dbReference type="InterPro" id="IPR015353">
    <property type="entry name" value="Rubisco_LSMT_subst-bd"/>
</dbReference>
<dbReference type="Pfam" id="PF09273">
    <property type="entry name" value="Rubis-subs-bind"/>
    <property type="match status" value="1"/>
</dbReference>
<evidence type="ECO:0000256" key="1">
    <source>
        <dbReference type="ARBA" id="ARBA00022603"/>
    </source>
</evidence>
<reference evidence="5" key="1">
    <citation type="submission" date="2021-12" db="EMBL/GenBank/DDBJ databases">
        <title>Prjna785345.</title>
        <authorList>
            <person name="Rujirawat T."/>
            <person name="Krajaejun T."/>
        </authorList>
    </citation>
    <scope>NUCLEOTIDE SEQUENCE</scope>
    <source>
        <strain evidence="5">Pi057C3</strain>
    </source>
</reference>
<dbReference type="PANTHER" id="PTHR13271:SF148">
    <property type="entry name" value="SET DOMAIN-CONTAINING PROTEIN"/>
    <property type="match status" value="1"/>
</dbReference>
<evidence type="ECO:0000313" key="6">
    <source>
        <dbReference type="Proteomes" id="UP001209570"/>
    </source>
</evidence>
<sequence length="507" mass="56986">MGSALAVRSLVAKAHTFSTHDRVETAHSLDDLDLEDGDADGDSGVLEFELDLDLPSKRKLQRQNAKRFQTKDARTRFHASLHAESNVAPSSSFQYGRGRGFAATRALLVGDELFSIPAEQVLSLESARRGRVQALLEANPELPVAVSLALHLLEEKFLGPKSAFHSYINSLPAATEMNSTLFYTESEMEVLKGSHLARVTLGRLQALRNYYDALLGPVTSQAMTPPLFREDDFTLEQFHWALGIVWARAFPLSEGERDVVLAPMLDTVAVCVDRACPQRSHVDWDHRRGRLVVYATQPYAAGDEVRLSLGPRPSTLLMLNHGFTRPAPWSDVETLDVSIFLDPNDTMLAVKSFVLASFNRSINATYELRLQRGALDLGMHQSLKIKLMNGRELDHYERVLLFVAPAKNPDARPIVSLRNEFVFCRAVLHACRNLLTQYPTTLEEDRETLDTMMQGRRGVSIEHDRAVHMLRALVIEKEILHHTMSVVRQQWTELLMSTDEHLFASLQ</sequence>
<evidence type="ECO:0000256" key="2">
    <source>
        <dbReference type="ARBA" id="ARBA00022679"/>
    </source>
</evidence>
<keyword evidence="1" id="KW-0489">Methyltransferase</keyword>
<evidence type="ECO:0000259" key="4">
    <source>
        <dbReference type="Pfam" id="PF09273"/>
    </source>
</evidence>
<dbReference type="PANTHER" id="PTHR13271">
    <property type="entry name" value="UNCHARACTERIZED PUTATIVE METHYLTRANSFERASE"/>
    <property type="match status" value="1"/>
</dbReference>
<dbReference type="AlphaFoldDB" id="A0AAD5M562"/>
<evidence type="ECO:0000256" key="3">
    <source>
        <dbReference type="ARBA" id="ARBA00022691"/>
    </source>
</evidence>
<feature type="domain" description="Rubisco LSMT substrate-binding" evidence="4">
    <location>
        <begin position="343"/>
        <end position="480"/>
    </location>
</feature>
<dbReference type="InterPro" id="IPR050600">
    <property type="entry name" value="SETD3_SETD6_MTase"/>
</dbReference>
<organism evidence="5 6">
    <name type="scientific">Pythium insidiosum</name>
    <name type="common">Pythiosis disease agent</name>
    <dbReference type="NCBI Taxonomy" id="114742"/>
    <lineage>
        <taxon>Eukaryota</taxon>
        <taxon>Sar</taxon>
        <taxon>Stramenopiles</taxon>
        <taxon>Oomycota</taxon>
        <taxon>Peronosporomycetes</taxon>
        <taxon>Pythiales</taxon>
        <taxon>Pythiaceae</taxon>
        <taxon>Pythium</taxon>
    </lineage>
</organism>
<dbReference type="SUPFAM" id="SSF82199">
    <property type="entry name" value="SET domain"/>
    <property type="match status" value="1"/>
</dbReference>
<proteinExistence type="predicted"/>
<dbReference type="Gene3D" id="3.90.1410.10">
    <property type="entry name" value="set domain protein methyltransferase, domain 1"/>
    <property type="match status" value="1"/>
</dbReference>
<gene>
    <name evidence="5" type="ORF">P43SY_003464</name>
</gene>
<keyword evidence="2" id="KW-0808">Transferase</keyword>
<dbReference type="SUPFAM" id="SSF81822">
    <property type="entry name" value="RuBisCo LSMT C-terminal, substrate-binding domain"/>
    <property type="match status" value="1"/>
</dbReference>
<dbReference type="CDD" id="cd10527">
    <property type="entry name" value="SET_LSMT"/>
    <property type="match status" value="1"/>
</dbReference>
<accession>A0AAD5M562</accession>
<keyword evidence="3" id="KW-0949">S-adenosyl-L-methionine</keyword>
<evidence type="ECO:0000313" key="5">
    <source>
        <dbReference type="EMBL" id="KAJ0404788.1"/>
    </source>
</evidence>
<dbReference type="Gene3D" id="3.90.1420.10">
    <property type="entry name" value="Rubisco LSMT, substrate-binding domain"/>
    <property type="match status" value="1"/>
</dbReference>
<dbReference type="Proteomes" id="UP001209570">
    <property type="component" value="Unassembled WGS sequence"/>
</dbReference>
<dbReference type="GO" id="GO:0032259">
    <property type="term" value="P:methylation"/>
    <property type="evidence" value="ECO:0007669"/>
    <property type="project" value="UniProtKB-KW"/>
</dbReference>
<dbReference type="GO" id="GO:0016279">
    <property type="term" value="F:protein-lysine N-methyltransferase activity"/>
    <property type="evidence" value="ECO:0007669"/>
    <property type="project" value="TreeGrafter"/>
</dbReference>
<comment type="caution">
    <text evidence="5">The sequence shown here is derived from an EMBL/GenBank/DDBJ whole genome shotgun (WGS) entry which is preliminary data.</text>
</comment>
<protein>
    <recommendedName>
        <fullName evidence="4">Rubisco LSMT substrate-binding domain-containing protein</fullName>
    </recommendedName>
</protein>
<dbReference type="InterPro" id="IPR046341">
    <property type="entry name" value="SET_dom_sf"/>
</dbReference>
<keyword evidence="6" id="KW-1185">Reference proteome</keyword>
<dbReference type="EMBL" id="JAKCXM010000056">
    <property type="protein sequence ID" value="KAJ0404788.1"/>
    <property type="molecule type" value="Genomic_DNA"/>
</dbReference>
<dbReference type="InterPro" id="IPR036464">
    <property type="entry name" value="Rubisco_LSMT_subst-bd_sf"/>
</dbReference>
<name>A0AAD5M562_PYTIN</name>